<accession>A0AAE4B0H1</accession>
<evidence type="ECO:0000313" key="1">
    <source>
        <dbReference type="EMBL" id="MDQ0368671.1"/>
    </source>
</evidence>
<dbReference type="EMBL" id="JAUSUZ010000001">
    <property type="protein sequence ID" value="MDQ0368671.1"/>
    <property type="molecule type" value="Genomic_DNA"/>
</dbReference>
<dbReference type="RefSeq" id="WP_307243358.1">
    <property type="nucleotide sequence ID" value="NZ_JAUSUZ010000001.1"/>
</dbReference>
<protein>
    <submittedName>
        <fullName evidence="1">Chaperonin cofactor prefoldin</fullName>
    </submittedName>
</protein>
<sequence>MSPAARGGNTTVDVDSLQEFQDQLTQRLSEADHVINVLSNRLSAPLAVGTFHHAATISANYATRHAQHLANARRLRTAIVAAQTATAEILRNYTTTEELNRVSADEIASTVGDLAAPLRGTGNV</sequence>
<name>A0AAE4B0H1_9ACTN</name>
<gene>
    <name evidence="1" type="ORF">J2S42_005340</name>
</gene>
<dbReference type="AlphaFoldDB" id="A0AAE4B0H1"/>
<reference evidence="1 2" key="1">
    <citation type="submission" date="2023-07" db="EMBL/GenBank/DDBJ databases">
        <title>Sequencing the genomes of 1000 actinobacteria strains.</title>
        <authorList>
            <person name="Klenk H.-P."/>
        </authorList>
    </citation>
    <scope>NUCLEOTIDE SEQUENCE [LARGE SCALE GENOMIC DNA]</scope>
    <source>
        <strain evidence="1 2">DSM 44709</strain>
    </source>
</reference>
<proteinExistence type="predicted"/>
<evidence type="ECO:0000313" key="2">
    <source>
        <dbReference type="Proteomes" id="UP001240236"/>
    </source>
</evidence>
<organism evidence="1 2">
    <name type="scientific">Catenuloplanes indicus</name>
    <dbReference type="NCBI Taxonomy" id="137267"/>
    <lineage>
        <taxon>Bacteria</taxon>
        <taxon>Bacillati</taxon>
        <taxon>Actinomycetota</taxon>
        <taxon>Actinomycetes</taxon>
        <taxon>Micromonosporales</taxon>
        <taxon>Micromonosporaceae</taxon>
        <taxon>Catenuloplanes</taxon>
    </lineage>
</organism>
<comment type="caution">
    <text evidence="1">The sequence shown here is derived from an EMBL/GenBank/DDBJ whole genome shotgun (WGS) entry which is preliminary data.</text>
</comment>
<dbReference type="Proteomes" id="UP001240236">
    <property type="component" value="Unassembled WGS sequence"/>
</dbReference>
<keyword evidence="2" id="KW-1185">Reference proteome</keyword>